<name>A0A8J3YB53_9ACTN</name>
<reference evidence="1" key="1">
    <citation type="submission" date="2021-01" db="EMBL/GenBank/DDBJ databases">
        <title>Whole genome shotgun sequence of Spirilliplanes yamanashiensis NBRC 15828.</title>
        <authorList>
            <person name="Komaki H."/>
            <person name="Tamura T."/>
        </authorList>
    </citation>
    <scope>NUCLEOTIDE SEQUENCE</scope>
    <source>
        <strain evidence="1">NBRC 15828</strain>
    </source>
</reference>
<proteinExistence type="predicted"/>
<evidence type="ECO:0008006" key="3">
    <source>
        <dbReference type="Google" id="ProtNLM"/>
    </source>
</evidence>
<sequence length="194" mass="21282">MPRELYISADVEADGPIPGPYSMSSVGMAAAATFDGTTFTRLDPAADTFYRELRPISDRFEPAAAAVSGLNRDELARTGAPPAEAMAANVAWIAGVADRHRARPVFVAYPLGFDWMFVYWYHVRFTGGSPFGHSGHVDVKTLYATRAGVPVRAVGKRSMPRELLSDRPHTHHALDDAIEQADLFCNVMQWRTDG</sequence>
<dbReference type="AlphaFoldDB" id="A0A8J3YB53"/>
<comment type="caution">
    <text evidence="1">The sequence shown here is derived from an EMBL/GenBank/DDBJ whole genome shotgun (WGS) entry which is preliminary data.</text>
</comment>
<dbReference type="Proteomes" id="UP000652013">
    <property type="component" value="Unassembled WGS sequence"/>
</dbReference>
<dbReference type="GO" id="GO:0003676">
    <property type="term" value="F:nucleic acid binding"/>
    <property type="evidence" value="ECO:0007669"/>
    <property type="project" value="InterPro"/>
</dbReference>
<evidence type="ECO:0000313" key="2">
    <source>
        <dbReference type="Proteomes" id="UP000652013"/>
    </source>
</evidence>
<dbReference type="InterPro" id="IPR012337">
    <property type="entry name" value="RNaseH-like_sf"/>
</dbReference>
<accession>A0A8J3YB53</accession>
<dbReference type="InterPro" id="IPR036397">
    <property type="entry name" value="RNaseH_sf"/>
</dbReference>
<protein>
    <recommendedName>
        <fullName evidence="3">Exonuclease</fullName>
    </recommendedName>
</protein>
<dbReference type="SUPFAM" id="SSF53098">
    <property type="entry name" value="Ribonuclease H-like"/>
    <property type="match status" value="1"/>
</dbReference>
<evidence type="ECO:0000313" key="1">
    <source>
        <dbReference type="EMBL" id="GIJ05451.1"/>
    </source>
</evidence>
<dbReference type="EMBL" id="BOOY01000033">
    <property type="protein sequence ID" value="GIJ05451.1"/>
    <property type="molecule type" value="Genomic_DNA"/>
</dbReference>
<organism evidence="1 2">
    <name type="scientific">Spirilliplanes yamanashiensis</name>
    <dbReference type="NCBI Taxonomy" id="42233"/>
    <lineage>
        <taxon>Bacteria</taxon>
        <taxon>Bacillati</taxon>
        <taxon>Actinomycetota</taxon>
        <taxon>Actinomycetes</taxon>
        <taxon>Micromonosporales</taxon>
        <taxon>Micromonosporaceae</taxon>
        <taxon>Spirilliplanes</taxon>
    </lineage>
</organism>
<dbReference type="RefSeq" id="WP_203940660.1">
    <property type="nucleotide sequence ID" value="NZ_BAAAGJ010000005.1"/>
</dbReference>
<keyword evidence="2" id="KW-1185">Reference proteome</keyword>
<dbReference type="Gene3D" id="3.30.420.10">
    <property type="entry name" value="Ribonuclease H-like superfamily/Ribonuclease H"/>
    <property type="match status" value="1"/>
</dbReference>
<gene>
    <name evidence="1" type="ORF">Sya03_48030</name>
</gene>